<dbReference type="SUPFAM" id="SSF56801">
    <property type="entry name" value="Acetyl-CoA synthetase-like"/>
    <property type="match status" value="1"/>
</dbReference>
<dbReference type="OrthoDB" id="9787658at2"/>
<comment type="caution">
    <text evidence="4">The sequence shown here is derived from an EMBL/GenBank/DDBJ whole genome shotgun (WGS) entry which is preliminary data.</text>
</comment>
<dbReference type="GO" id="GO:0006631">
    <property type="term" value="P:fatty acid metabolic process"/>
    <property type="evidence" value="ECO:0007669"/>
    <property type="project" value="TreeGrafter"/>
</dbReference>
<reference evidence="4 5" key="1">
    <citation type="submission" date="2018-10" db="EMBL/GenBank/DDBJ databases">
        <title>Sequencing the genomes of 1000 actinobacteria strains.</title>
        <authorList>
            <person name="Klenk H.-P."/>
        </authorList>
    </citation>
    <scope>NUCLEOTIDE SEQUENCE [LARGE SCALE GENOMIC DNA]</scope>
    <source>
        <strain evidence="4 5">DSM 43800</strain>
    </source>
</reference>
<dbReference type="GO" id="GO:0031956">
    <property type="term" value="F:medium-chain fatty acid-CoA ligase activity"/>
    <property type="evidence" value="ECO:0007669"/>
    <property type="project" value="TreeGrafter"/>
</dbReference>
<keyword evidence="5" id="KW-1185">Reference proteome</keyword>
<evidence type="ECO:0000313" key="5">
    <source>
        <dbReference type="Proteomes" id="UP000282084"/>
    </source>
</evidence>
<name>A0A495W1W2_9PSEU</name>
<comment type="similarity">
    <text evidence="1">Belongs to the ATP-dependent AMP-binding enzyme family.</text>
</comment>
<gene>
    <name evidence="4" type="ORF">C8E97_3353</name>
</gene>
<organism evidence="4 5">
    <name type="scientific">Saccharothrix australiensis</name>
    <dbReference type="NCBI Taxonomy" id="2072"/>
    <lineage>
        <taxon>Bacteria</taxon>
        <taxon>Bacillati</taxon>
        <taxon>Actinomycetota</taxon>
        <taxon>Actinomycetes</taxon>
        <taxon>Pseudonocardiales</taxon>
        <taxon>Pseudonocardiaceae</taxon>
        <taxon>Saccharothrix</taxon>
    </lineage>
</organism>
<proteinExistence type="inferred from homology"/>
<dbReference type="Pfam" id="PF00501">
    <property type="entry name" value="AMP-binding"/>
    <property type="match status" value="1"/>
</dbReference>
<feature type="domain" description="AMP-dependent synthetase/ligase" evidence="3">
    <location>
        <begin position="58"/>
        <end position="206"/>
    </location>
</feature>
<dbReference type="EMBL" id="RBXO01000001">
    <property type="protein sequence ID" value="RKT54705.1"/>
    <property type="molecule type" value="Genomic_DNA"/>
</dbReference>
<evidence type="ECO:0000256" key="1">
    <source>
        <dbReference type="ARBA" id="ARBA00006432"/>
    </source>
</evidence>
<dbReference type="Proteomes" id="UP000282084">
    <property type="component" value="Unassembled WGS sequence"/>
</dbReference>
<accession>A0A495W1W2</accession>
<evidence type="ECO:0000259" key="3">
    <source>
        <dbReference type="Pfam" id="PF00501"/>
    </source>
</evidence>
<dbReference type="InterPro" id="IPR042099">
    <property type="entry name" value="ANL_N_sf"/>
</dbReference>
<dbReference type="PANTHER" id="PTHR43201">
    <property type="entry name" value="ACYL-COA SYNTHETASE"/>
    <property type="match status" value="1"/>
</dbReference>
<evidence type="ECO:0000313" key="4">
    <source>
        <dbReference type="EMBL" id="RKT54705.1"/>
    </source>
</evidence>
<dbReference type="PANTHER" id="PTHR43201:SF5">
    <property type="entry name" value="MEDIUM-CHAIN ACYL-COA LIGASE ACSF2, MITOCHONDRIAL"/>
    <property type="match status" value="1"/>
</dbReference>
<keyword evidence="2 4" id="KW-0436">Ligase</keyword>
<sequence>MSDPAGGTPRGTGGFPARAPEELLAAGFDALADRPWSARWDEVADVERLVLGSLPDTVVLHTSGTTGERRAWPRTREQLWAEAGLLADLLRPYRPEAAVSFAPPRHLYGALVSVLVPARLGVRAWYRPGFFGALPPVAGLRVAVMAVPWTFRLLLEHPAWVDSAADLTVLHSTAVLPASAEEFRVATGGARIVEVFGSTETGGIAHRRWRGGNPLWELFPDVTAVAGGDGEVPLEVRSPRLAGGARSLRTDDFVELVDDRRFRFGGRRGRLVKVNGRRLNLDELEVALQGAVRCADLALVPVADPLVGEHVDLHLVPVPGEDPDLAAAFDLIGLRPRRVLRVGRIDRTETGKMRRVGS</sequence>
<evidence type="ECO:0000256" key="2">
    <source>
        <dbReference type="ARBA" id="ARBA00022598"/>
    </source>
</evidence>
<protein>
    <submittedName>
        <fullName evidence="4">Acyl-CoA synthetase (AMP-forming)/AMP-acid ligase II</fullName>
    </submittedName>
</protein>
<dbReference type="InterPro" id="IPR000873">
    <property type="entry name" value="AMP-dep_synth/lig_dom"/>
</dbReference>
<dbReference type="RefSeq" id="WP_121006513.1">
    <property type="nucleotide sequence ID" value="NZ_RBXO01000001.1"/>
</dbReference>
<dbReference type="Gene3D" id="3.40.50.12780">
    <property type="entry name" value="N-terminal domain of ligase-like"/>
    <property type="match status" value="1"/>
</dbReference>
<dbReference type="AlphaFoldDB" id="A0A495W1W2"/>